<dbReference type="EMBL" id="JASFZW010000009">
    <property type="protein sequence ID" value="KAK2076713.1"/>
    <property type="molecule type" value="Genomic_DNA"/>
</dbReference>
<comment type="caution">
    <text evidence="2">The sequence shown here is derived from an EMBL/GenBank/DDBJ whole genome shotgun (WGS) entry which is preliminary data.</text>
</comment>
<dbReference type="Proteomes" id="UP001255856">
    <property type="component" value="Unassembled WGS sequence"/>
</dbReference>
<dbReference type="AlphaFoldDB" id="A0AAD9MKP1"/>
<feature type="region of interest" description="Disordered" evidence="1">
    <location>
        <begin position="57"/>
        <end position="99"/>
    </location>
</feature>
<gene>
    <name evidence="2" type="ORF">QBZ16_005473</name>
</gene>
<proteinExistence type="predicted"/>
<keyword evidence="3" id="KW-1185">Reference proteome</keyword>
<evidence type="ECO:0000256" key="1">
    <source>
        <dbReference type="SAM" id="MobiDB-lite"/>
    </source>
</evidence>
<accession>A0AAD9MKP1</accession>
<organism evidence="2 3">
    <name type="scientific">Prototheca wickerhamii</name>
    <dbReference type="NCBI Taxonomy" id="3111"/>
    <lineage>
        <taxon>Eukaryota</taxon>
        <taxon>Viridiplantae</taxon>
        <taxon>Chlorophyta</taxon>
        <taxon>core chlorophytes</taxon>
        <taxon>Trebouxiophyceae</taxon>
        <taxon>Chlorellales</taxon>
        <taxon>Chlorellaceae</taxon>
        <taxon>Prototheca</taxon>
    </lineage>
</organism>
<reference evidence="2" key="1">
    <citation type="submission" date="2021-01" db="EMBL/GenBank/DDBJ databases">
        <authorList>
            <person name="Eckstrom K.M.E."/>
        </authorList>
    </citation>
    <scope>NUCLEOTIDE SEQUENCE</scope>
    <source>
        <strain evidence="2">UVCC 0001</strain>
    </source>
</reference>
<evidence type="ECO:0000313" key="2">
    <source>
        <dbReference type="EMBL" id="KAK2076713.1"/>
    </source>
</evidence>
<protein>
    <submittedName>
        <fullName evidence="2">Uncharacterized protein</fullName>
    </submittedName>
</protein>
<sequence length="166" mass="17944">MSSVFQDELASEPRVALDDTAPLEPTAPEEFDDFEWVEALETPTEEEDLVVYEATTEGGPLTQGSTSSGSRAAAVPLPTVLNGGPVIARPPTERTPTARSARVPLQDLNSARLPVALRKPSSFKLVKANAAYAVCRFAQCAERAVTARGRRNPRLNADALYFSMLR</sequence>
<feature type="region of interest" description="Disordered" evidence="1">
    <location>
        <begin position="1"/>
        <end position="33"/>
    </location>
</feature>
<evidence type="ECO:0000313" key="3">
    <source>
        <dbReference type="Proteomes" id="UP001255856"/>
    </source>
</evidence>
<name>A0AAD9MKP1_PROWI</name>